<evidence type="ECO:0000256" key="4">
    <source>
        <dbReference type="ARBA" id="ARBA00022692"/>
    </source>
</evidence>
<evidence type="ECO:0000259" key="9">
    <source>
        <dbReference type="Pfam" id="PF00924"/>
    </source>
</evidence>
<evidence type="ECO:0000259" key="10">
    <source>
        <dbReference type="Pfam" id="PF21082"/>
    </source>
</evidence>
<dbReference type="Gene3D" id="1.10.287.1260">
    <property type="match status" value="1"/>
</dbReference>
<sequence>MPHLTTVLQAISPEELVELFQPQEGPILRSLVVFVLTLLVVYALVRFGVVRPLTRMMDRRGVDSSIVSLARLLGQISSGVVAFGLAFALAGFGSIVTAFSVVVGAAAIAVGLAANELFANLLSGLYIINEKLFEVGDWIEWEDSRGRVERIDLRVTRVRTFDNELVAVPNSLLANTAITNPVAFDRMRISSRFRVGYGQIDQATDIVLTEARALPDVLSDPEPSVRISDLGDGYVELNARIWLTDPSRSHYNRLRSEYITAVAHRLAQAGIGPDPSPVRLSGTLDIDGVEGTSPVSR</sequence>
<keyword evidence="4 8" id="KW-0812">Transmembrane</keyword>
<feature type="transmembrane region" description="Helical" evidence="8">
    <location>
        <begin position="27"/>
        <end position="45"/>
    </location>
</feature>
<keyword evidence="3" id="KW-1003">Cell membrane</keyword>
<dbReference type="Gene3D" id="3.30.70.100">
    <property type="match status" value="1"/>
</dbReference>
<dbReference type="InterPro" id="IPR023408">
    <property type="entry name" value="MscS_beta-dom_sf"/>
</dbReference>
<keyword evidence="12" id="KW-1185">Reference proteome</keyword>
<dbReference type="Gene3D" id="2.30.30.60">
    <property type="match status" value="1"/>
</dbReference>
<dbReference type="SUPFAM" id="SSF50182">
    <property type="entry name" value="Sm-like ribonucleoproteins"/>
    <property type="match status" value="1"/>
</dbReference>
<organism evidence="11 12">
    <name type="scientific">Salinirubellus salinus</name>
    <dbReference type="NCBI Taxonomy" id="1364945"/>
    <lineage>
        <taxon>Archaea</taxon>
        <taxon>Methanobacteriati</taxon>
        <taxon>Methanobacteriota</taxon>
        <taxon>Stenosarchaea group</taxon>
        <taxon>Halobacteria</taxon>
        <taxon>Halobacteriales</taxon>
        <taxon>Natronomonadaceae</taxon>
        <taxon>Salinirubellus</taxon>
    </lineage>
</organism>
<dbReference type="PANTHER" id="PTHR30221:SF1">
    <property type="entry name" value="SMALL-CONDUCTANCE MECHANOSENSITIVE CHANNEL"/>
    <property type="match status" value="1"/>
</dbReference>
<evidence type="ECO:0000256" key="7">
    <source>
        <dbReference type="SAM" id="MobiDB-lite"/>
    </source>
</evidence>
<dbReference type="Pfam" id="PF00924">
    <property type="entry name" value="MS_channel_2nd"/>
    <property type="match status" value="1"/>
</dbReference>
<keyword evidence="5 8" id="KW-1133">Transmembrane helix</keyword>
<feature type="region of interest" description="Disordered" evidence="7">
    <location>
        <begin position="277"/>
        <end position="297"/>
    </location>
</feature>
<dbReference type="InterPro" id="IPR006685">
    <property type="entry name" value="MscS_channel_2nd"/>
</dbReference>
<reference evidence="11" key="1">
    <citation type="submission" date="2022-09" db="EMBL/GenBank/DDBJ databases">
        <title>Diverse halophilic archaea isolated from saline environments.</title>
        <authorList>
            <person name="Cui H.-L."/>
        </authorList>
    </citation>
    <scope>NUCLEOTIDE SEQUENCE</scope>
    <source>
        <strain evidence="11">ZS-35-S2</strain>
    </source>
</reference>
<dbReference type="InterPro" id="IPR049278">
    <property type="entry name" value="MS_channel_C"/>
</dbReference>
<evidence type="ECO:0000313" key="11">
    <source>
        <dbReference type="EMBL" id="UWM55728.1"/>
    </source>
</evidence>
<evidence type="ECO:0000256" key="3">
    <source>
        <dbReference type="ARBA" id="ARBA00022475"/>
    </source>
</evidence>
<comment type="subcellular location">
    <subcellularLocation>
        <location evidence="1">Cell membrane</location>
        <topology evidence="1">Multi-pass membrane protein</topology>
    </subcellularLocation>
</comment>
<dbReference type="InterPro" id="IPR010920">
    <property type="entry name" value="LSM_dom_sf"/>
</dbReference>
<proteinExistence type="inferred from homology"/>
<dbReference type="GO" id="GO:0005886">
    <property type="term" value="C:plasma membrane"/>
    <property type="evidence" value="ECO:0007669"/>
    <property type="project" value="UniProtKB-SubCell"/>
</dbReference>
<evidence type="ECO:0000256" key="1">
    <source>
        <dbReference type="ARBA" id="ARBA00004651"/>
    </source>
</evidence>
<dbReference type="PANTHER" id="PTHR30221">
    <property type="entry name" value="SMALL-CONDUCTANCE MECHANOSENSITIVE CHANNEL"/>
    <property type="match status" value="1"/>
</dbReference>
<dbReference type="InterPro" id="IPR011066">
    <property type="entry name" value="MscS_channel_C_sf"/>
</dbReference>
<dbReference type="AlphaFoldDB" id="A0A9E7UBX8"/>
<evidence type="ECO:0000313" key="12">
    <source>
        <dbReference type="Proteomes" id="UP001057580"/>
    </source>
</evidence>
<dbReference type="InterPro" id="IPR045275">
    <property type="entry name" value="MscS_archaea/bacteria_type"/>
</dbReference>
<dbReference type="Pfam" id="PF21082">
    <property type="entry name" value="MS_channel_3rd"/>
    <property type="match status" value="1"/>
</dbReference>
<dbReference type="GO" id="GO:0008381">
    <property type="term" value="F:mechanosensitive monoatomic ion channel activity"/>
    <property type="evidence" value="ECO:0007669"/>
    <property type="project" value="InterPro"/>
</dbReference>
<gene>
    <name evidence="11" type="ORF">N0B31_05445</name>
</gene>
<accession>A0A9E7UBX8</accession>
<dbReference type="Proteomes" id="UP001057580">
    <property type="component" value="Chromosome"/>
</dbReference>
<protein>
    <submittedName>
        <fullName evidence="11">Mechanosensitive ion channel family protein</fullName>
    </submittedName>
</protein>
<comment type="similarity">
    <text evidence="2">Belongs to the MscS (TC 1.A.23) family.</text>
</comment>
<feature type="domain" description="Mechanosensitive ion channel MscS" evidence="9">
    <location>
        <begin position="117"/>
        <end position="181"/>
    </location>
</feature>
<dbReference type="RefSeq" id="WP_260594839.1">
    <property type="nucleotide sequence ID" value="NZ_CP104003.1"/>
</dbReference>
<dbReference type="GeneID" id="74941845"/>
<dbReference type="KEGG" id="ssai:N0B31_05445"/>
<evidence type="ECO:0000256" key="5">
    <source>
        <dbReference type="ARBA" id="ARBA00022989"/>
    </source>
</evidence>
<dbReference type="EMBL" id="CP104003">
    <property type="protein sequence ID" value="UWM55728.1"/>
    <property type="molecule type" value="Genomic_DNA"/>
</dbReference>
<evidence type="ECO:0000256" key="6">
    <source>
        <dbReference type="ARBA" id="ARBA00023136"/>
    </source>
</evidence>
<name>A0A9E7UBX8_9EURY</name>
<evidence type="ECO:0000256" key="8">
    <source>
        <dbReference type="SAM" id="Phobius"/>
    </source>
</evidence>
<keyword evidence="6 8" id="KW-0472">Membrane</keyword>
<evidence type="ECO:0000256" key="2">
    <source>
        <dbReference type="ARBA" id="ARBA00008017"/>
    </source>
</evidence>
<feature type="domain" description="Mechanosensitive ion channel MscS C-terminal" evidence="10">
    <location>
        <begin position="198"/>
        <end position="271"/>
    </location>
</feature>
<dbReference type="SUPFAM" id="SSF82689">
    <property type="entry name" value="Mechanosensitive channel protein MscS (YggB), C-terminal domain"/>
    <property type="match status" value="1"/>
</dbReference>